<keyword evidence="3" id="KW-1185">Reference proteome</keyword>
<name>A0A9P6D9A1_PLEER</name>
<organism evidence="2 3">
    <name type="scientific">Pleurotus eryngii</name>
    <name type="common">Boletus of the steppes</name>
    <dbReference type="NCBI Taxonomy" id="5323"/>
    <lineage>
        <taxon>Eukaryota</taxon>
        <taxon>Fungi</taxon>
        <taxon>Dikarya</taxon>
        <taxon>Basidiomycota</taxon>
        <taxon>Agaricomycotina</taxon>
        <taxon>Agaricomycetes</taxon>
        <taxon>Agaricomycetidae</taxon>
        <taxon>Agaricales</taxon>
        <taxon>Pleurotineae</taxon>
        <taxon>Pleurotaceae</taxon>
        <taxon>Pleurotus</taxon>
    </lineage>
</organism>
<dbReference type="InterPro" id="IPR040521">
    <property type="entry name" value="KDZ"/>
</dbReference>
<reference evidence="2" key="1">
    <citation type="submission" date="2020-11" db="EMBL/GenBank/DDBJ databases">
        <authorList>
            <consortium name="DOE Joint Genome Institute"/>
            <person name="Ahrendt S."/>
            <person name="Riley R."/>
            <person name="Andreopoulos W."/>
            <person name="Labutti K."/>
            <person name="Pangilinan J."/>
            <person name="Ruiz-Duenas F.J."/>
            <person name="Barrasa J.M."/>
            <person name="Sanchez-Garcia M."/>
            <person name="Camarero S."/>
            <person name="Miyauchi S."/>
            <person name="Serrano A."/>
            <person name="Linde D."/>
            <person name="Babiker R."/>
            <person name="Drula E."/>
            <person name="Ayuso-Fernandez I."/>
            <person name="Pacheco R."/>
            <person name="Padilla G."/>
            <person name="Ferreira P."/>
            <person name="Barriuso J."/>
            <person name="Kellner H."/>
            <person name="Castanera R."/>
            <person name="Alfaro M."/>
            <person name="Ramirez L."/>
            <person name="Pisabarro A.G."/>
            <person name="Kuo A."/>
            <person name="Tritt A."/>
            <person name="Lipzen A."/>
            <person name="He G."/>
            <person name="Yan M."/>
            <person name="Ng V."/>
            <person name="Cullen D."/>
            <person name="Martin F."/>
            <person name="Rosso M.-N."/>
            <person name="Henrissat B."/>
            <person name="Hibbett D."/>
            <person name="Martinez A.T."/>
            <person name="Grigoriev I.V."/>
        </authorList>
    </citation>
    <scope>NUCLEOTIDE SEQUENCE</scope>
    <source>
        <strain evidence="2">ATCC 90797</strain>
    </source>
</reference>
<dbReference type="Pfam" id="PF18758">
    <property type="entry name" value="KDZ"/>
    <property type="match status" value="1"/>
</dbReference>
<evidence type="ECO:0000313" key="3">
    <source>
        <dbReference type="Proteomes" id="UP000807025"/>
    </source>
</evidence>
<evidence type="ECO:0008006" key="4">
    <source>
        <dbReference type="Google" id="ProtNLM"/>
    </source>
</evidence>
<dbReference type="Proteomes" id="UP000807025">
    <property type="component" value="Unassembled WGS sequence"/>
</dbReference>
<dbReference type="PANTHER" id="PTHR33096:SF1">
    <property type="entry name" value="CXC1-LIKE CYSTEINE CLUSTER ASSOCIATED WITH KDZ TRANSPOSASES DOMAIN-CONTAINING PROTEIN"/>
    <property type="match status" value="1"/>
</dbReference>
<dbReference type="PANTHER" id="PTHR33096">
    <property type="entry name" value="CXC2 DOMAIN-CONTAINING PROTEIN"/>
    <property type="match status" value="1"/>
</dbReference>
<feature type="region of interest" description="Disordered" evidence="1">
    <location>
        <begin position="787"/>
        <end position="812"/>
    </location>
</feature>
<dbReference type="AlphaFoldDB" id="A0A9P6D9A1"/>
<feature type="region of interest" description="Disordered" evidence="1">
    <location>
        <begin position="238"/>
        <end position="261"/>
    </location>
</feature>
<feature type="compositionally biased region" description="Acidic residues" evidence="1">
    <location>
        <begin position="798"/>
        <end position="809"/>
    </location>
</feature>
<dbReference type="EMBL" id="MU154712">
    <property type="protein sequence ID" value="KAF9488469.1"/>
    <property type="molecule type" value="Genomic_DNA"/>
</dbReference>
<comment type="caution">
    <text evidence="2">The sequence shown here is derived from an EMBL/GenBank/DDBJ whole genome shotgun (WGS) entry which is preliminary data.</text>
</comment>
<sequence>MTKAKTVGTSRAARFTVGNRRTGRMETVDFRGVTALRRERRRAAEEVDQHIQVIDIYTLDDIVSIPYTEEQTASDALVARGYLRTTPITPNLAISLKTLELFRRLRLRKASLSVEAFAKVMCNYYNMPYRHRYRTALAEPFNIYLLIQQQVTTHVQQALGRDTPDWRVLNACPPCTYELEDEPELTFRRMLVIDGNNLLKRMGRIGNRAVGDTRIFEGGDYFLSREYVDTFASEVQGRSAADVPRPPPSNSTATPETDDATSCDVLSPCADNWKAAATDDKKRMWDIFEETGIFACACRHGMIVWLADMVRSGELAKYPLAILSKVLDTLGPRILMGYDIRCSFQSTVASSSLATRARDQGLRLCVNAFHGYSHSYSCQQKHHPNIIPGTGIEDLETLERVFSVSNQLANVTRYSSAFRWHLFINTFFHQWDEDKYLNLGVMLYNNYKQALEIINTDSIALRDAMASLNIKEEDFERWQNEEIEYVSQLGSESEGDLLHIAYVEMLQKLRDIESRTQTSAQRFITSYPTSASGSHAYSSELSQTRKLETERRHACELYESTLREVIAIEIKLGVADQDRWQPSHPQYLETLKYMSLRRYHQALDKLQKLVVQWLFELHKMNLSASGYRVRTHIAKALQRRCKAIQSVLSEYNKAAAALNPPRPELDWSEVSHYSFLEEFTLLRETRQDILSKPWAKPAIREAIKQSHRLKRAREEVDRCNLETRRLLTAILDEHSLFIEVLQKLETSNPPLHGAVSEYCTRRRHINNTILHRISQIHALAGFTGDPSFADDGNNTDAEGSESSDDEGDRDMDGLVNFISHLAEA</sequence>
<proteinExistence type="predicted"/>
<protein>
    <recommendedName>
        <fullName evidence="4">CxC1-like cysteine cluster associated with KDZ transposases domain-containing protein</fullName>
    </recommendedName>
</protein>
<dbReference type="OrthoDB" id="2505969at2759"/>
<accession>A0A9P6D9A1</accession>
<gene>
    <name evidence="2" type="ORF">BDN71DRAFT_1485082</name>
</gene>
<evidence type="ECO:0000256" key="1">
    <source>
        <dbReference type="SAM" id="MobiDB-lite"/>
    </source>
</evidence>
<evidence type="ECO:0000313" key="2">
    <source>
        <dbReference type="EMBL" id="KAF9488469.1"/>
    </source>
</evidence>